<sequence length="116" mass="13468">MDILVWILMRKRKINTSDSVVVSSQGKLVGIHFETITQSTMIFIMEHHHLLMIWRYIKDLARHAVYNMGEKGMIGSFLQVKYLKLKLMNEGISNQSTKHHRKVIVATQTVTIELSM</sequence>
<reference evidence="1" key="1">
    <citation type="submission" date="2021-01" db="EMBL/GenBank/DDBJ databases">
        <title>Adiantum capillus-veneris genome.</title>
        <authorList>
            <person name="Fang Y."/>
            <person name="Liao Q."/>
        </authorList>
    </citation>
    <scope>NUCLEOTIDE SEQUENCE</scope>
    <source>
        <strain evidence="1">H3</strain>
        <tissue evidence="1">Leaf</tissue>
    </source>
</reference>
<dbReference type="EMBL" id="JABFUD020000020">
    <property type="protein sequence ID" value="KAI5064111.1"/>
    <property type="molecule type" value="Genomic_DNA"/>
</dbReference>
<proteinExistence type="predicted"/>
<organism evidence="1 2">
    <name type="scientific">Adiantum capillus-veneris</name>
    <name type="common">Maidenhair fern</name>
    <dbReference type="NCBI Taxonomy" id="13818"/>
    <lineage>
        <taxon>Eukaryota</taxon>
        <taxon>Viridiplantae</taxon>
        <taxon>Streptophyta</taxon>
        <taxon>Embryophyta</taxon>
        <taxon>Tracheophyta</taxon>
        <taxon>Polypodiopsida</taxon>
        <taxon>Polypodiidae</taxon>
        <taxon>Polypodiales</taxon>
        <taxon>Pteridineae</taxon>
        <taxon>Pteridaceae</taxon>
        <taxon>Vittarioideae</taxon>
        <taxon>Adiantum</taxon>
    </lineage>
</organism>
<protein>
    <submittedName>
        <fullName evidence="1">Uncharacterized protein</fullName>
    </submittedName>
</protein>
<name>A0A9D4UBP7_ADICA</name>
<keyword evidence="2" id="KW-1185">Reference proteome</keyword>
<evidence type="ECO:0000313" key="1">
    <source>
        <dbReference type="EMBL" id="KAI5064111.1"/>
    </source>
</evidence>
<dbReference type="AlphaFoldDB" id="A0A9D4UBP7"/>
<gene>
    <name evidence="1" type="ORF">GOP47_0020781</name>
</gene>
<comment type="caution">
    <text evidence="1">The sequence shown here is derived from an EMBL/GenBank/DDBJ whole genome shotgun (WGS) entry which is preliminary data.</text>
</comment>
<evidence type="ECO:0000313" key="2">
    <source>
        <dbReference type="Proteomes" id="UP000886520"/>
    </source>
</evidence>
<accession>A0A9D4UBP7</accession>
<dbReference type="Proteomes" id="UP000886520">
    <property type="component" value="Chromosome 20"/>
</dbReference>